<reference evidence="2" key="1">
    <citation type="submission" date="2015-06" db="EMBL/GenBank/DDBJ databases">
        <title>Complete genome sequence and metabolic analysis of phthalate degradation pathway in Gordonia sp. QH-11.</title>
        <authorList>
            <person name="Jin D."/>
            <person name="Kong X."/>
            <person name="Bai Z."/>
        </authorList>
    </citation>
    <scope>NUCLEOTIDE SEQUENCE [LARGE SCALE GENOMIC DNA]</scope>
    <source>
        <strain evidence="2">QH-11</strain>
    </source>
</reference>
<dbReference type="PATRIC" id="fig|1136941.3.peg.619"/>
<dbReference type="EMBL" id="CP011853">
    <property type="protein sequence ID" value="ALG83668.1"/>
    <property type="molecule type" value="Genomic_DNA"/>
</dbReference>
<evidence type="ECO:0008006" key="3">
    <source>
        <dbReference type="Google" id="ProtNLM"/>
    </source>
</evidence>
<name>A0A0N9NEI6_9ACTN</name>
<dbReference type="RefSeq" id="WP_062391623.1">
    <property type="nucleotide sequence ID" value="NZ_CP011853.1"/>
</dbReference>
<dbReference type="Proteomes" id="UP000063789">
    <property type="component" value="Chromosome"/>
</dbReference>
<dbReference type="OrthoDB" id="4554341at2"/>
<sequence>MYEVTCASCSNKVLVEKFSPVHTSVQWTQDSIASCPEFAERAKLGEDINHVPHCLALRDSIEAQVRMGHVPTDTHREEPVPGRIG</sequence>
<evidence type="ECO:0000313" key="2">
    <source>
        <dbReference type="Proteomes" id="UP000063789"/>
    </source>
</evidence>
<organism evidence="1 2">
    <name type="scientific">Gordonia phthalatica</name>
    <dbReference type="NCBI Taxonomy" id="1136941"/>
    <lineage>
        <taxon>Bacteria</taxon>
        <taxon>Bacillati</taxon>
        <taxon>Actinomycetota</taxon>
        <taxon>Actinomycetes</taxon>
        <taxon>Mycobacteriales</taxon>
        <taxon>Gordoniaceae</taxon>
        <taxon>Gordonia</taxon>
    </lineage>
</organism>
<proteinExistence type="predicted"/>
<dbReference type="KEGG" id="goq:ACH46_03065"/>
<gene>
    <name evidence="1" type="ORF">ACH46_03065</name>
</gene>
<keyword evidence="2" id="KW-1185">Reference proteome</keyword>
<dbReference type="AlphaFoldDB" id="A0A0N9NEI6"/>
<protein>
    <recommendedName>
        <fullName evidence="3">Ferredoxin</fullName>
    </recommendedName>
</protein>
<accession>A0A0N9NEI6</accession>
<evidence type="ECO:0000313" key="1">
    <source>
        <dbReference type="EMBL" id="ALG83668.1"/>
    </source>
</evidence>
<reference evidence="1 2" key="2">
    <citation type="journal article" date="2017" name="Int. J. Syst. Evol. Microbiol.">
        <title>Gordonia phthalatica sp. nov., a di-n-butyl phthalate-degrading bacterium isolated from activated sludge.</title>
        <authorList>
            <person name="Jin D."/>
            <person name="Kong X."/>
            <person name="Jia M."/>
            <person name="Yu X."/>
            <person name="Wang X."/>
            <person name="Zhuang X."/>
            <person name="Deng Y."/>
            <person name="Bai Z."/>
        </authorList>
    </citation>
    <scope>NUCLEOTIDE SEQUENCE [LARGE SCALE GENOMIC DNA]</scope>
    <source>
        <strain evidence="1 2">QH-11</strain>
    </source>
</reference>
<dbReference type="STRING" id="1136941.ACH46_03065"/>